<evidence type="ECO:0000313" key="2">
    <source>
        <dbReference type="Proteomes" id="UP000609531"/>
    </source>
</evidence>
<proteinExistence type="predicted"/>
<reference evidence="1" key="1">
    <citation type="submission" date="2020-12" db="EMBL/GenBank/DDBJ databases">
        <title>Bacterial taxonomy.</title>
        <authorList>
            <person name="Pan X."/>
        </authorList>
    </citation>
    <scope>NUCLEOTIDE SEQUENCE</scope>
    <source>
        <strain evidence="1">B2012</strain>
    </source>
</reference>
<keyword evidence="2" id="KW-1185">Reference proteome</keyword>
<comment type="caution">
    <text evidence="1">The sequence shown here is derived from an EMBL/GenBank/DDBJ whole genome shotgun (WGS) entry which is preliminary data.</text>
</comment>
<dbReference type="EMBL" id="JAEKJA010000021">
    <property type="protein sequence ID" value="MBJ3777876.1"/>
    <property type="molecule type" value="Genomic_DNA"/>
</dbReference>
<evidence type="ECO:0000313" key="1">
    <source>
        <dbReference type="EMBL" id="MBJ3777876.1"/>
    </source>
</evidence>
<organism evidence="1 2">
    <name type="scientific">Acuticoccus mangrovi</name>
    <dbReference type="NCBI Taxonomy" id="2796142"/>
    <lineage>
        <taxon>Bacteria</taxon>
        <taxon>Pseudomonadati</taxon>
        <taxon>Pseudomonadota</taxon>
        <taxon>Alphaproteobacteria</taxon>
        <taxon>Hyphomicrobiales</taxon>
        <taxon>Amorphaceae</taxon>
        <taxon>Acuticoccus</taxon>
    </lineage>
</organism>
<dbReference type="AlphaFoldDB" id="A0A934ISB7"/>
<gene>
    <name evidence="1" type="ORF">JCR33_19380</name>
</gene>
<sequence length="73" mass="8481">MRRRDLRERQALKLLISRREVSAIELGNAAVAGEVSRFEGREKLGLKLGMHFMKRGFARLTRENKFVWTPPAK</sequence>
<protein>
    <submittedName>
        <fullName evidence="1">Uncharacterized protein</fullName>
    </submittedName>
</protein>
<dbReference type="RefSeq" id="WP_198883779.1">
    <property type="nucleotide sequence ID" value="NZ_JAEKJA010000021.1"/>
</dbReference>
<name>A0A934ISB7_9HYPH</name>
<dbReference type="Proteomes" id="UP000609531">
    <property type="component" value="Unassembled WGS sequence"/>
</dbReference>
<accession>A0A934ISB7</accession>